<feature type="domain" description="NIT" evidence="7">
    <location>
        <begin position="54"/>
        <end position="337"/>
    </location>
</feature>
<dbReference type="GO" id="GO:0005886">
    <property type="term" value="C:plasma membrane"/>
    <property type="evidence" value="ECO:0007669"/>
    <property type="project" value="TreeGrafter"/>
</dbReference>
<organism evidence="8 9">
    <name type="scientific">Actinomadura barringtoniae</name>
    <dbReference type="NCBI Taxonomy" id="1427535"/>
    <lineage>
        <taxon>Bacteria</taxon>
        <taxon>Bacillati</taxon>
        <taxon>Actinomycetota</taxon>
        <taxon>Actinomycetes</taxon>
        <taxon>Streptosporangiales</taxon>
        <taxon>Thermomonosporaceae</taxon>
        <taxon>Actinomadura</taxon>
    </lineage>
</organism>
<dbReference type="SMART" id="SM00387">
    <property type="entry name" value="HATPase_c"/>
    <property type="match status" value="1"/>
</dbReference>
<dbReference type="GO" id="GO:0004673">
    <property type="term" value="F:protein histidine kinase activity"/>
    <property type="evidence" value="ECO:0007669"/>
    <property type="project" value="UniProtKB-EC"/>
</dbReference>
<dbReference type="RefSeq" id="WP_208258250.1">
    <property type="nucleotide sequence ID" value="NZ_JAGEOJ010000010.1"/>
</dbReference>
<name>A0A939T647_9ACTN</name>
<keyword evidence="3" id="KW-0597">Phosphoprotein</keyword>
<evidence type="ECO:0000259" key="7">
    <source>
        <dbReference type="PROSITE" id="PS50906"/>
    </source>
</evidence>
<accession>A0A939T647</accession>
<comment type="caution">
    <text evidence="8">The sequence shown here is derived from an EMBL/GenBank/DDBJ whole genome shotgun (WGS) entry which is preliminary data.</text>
</comment>
<feature type="compositionally biased region" description="Pro residues" evidence="6">
    <location>
        <begin position="719"/>
        <end position="751"/>
    </location>
</feature>
<dbReference type="InterPro" id="IPR003594">
    <property type="entry name" value="HATPase_dom"/>
</dbReference>
<sequence length="849" mass="90868">MFARRLASIRARIIALILVPLLALASLWVFVTGITYGDAKQLIGAHTFQQKSVLPTQRLMEALQKERRLSLWQLGAGRGGDRSALDAQRRVTDSARAAVTRYSRDSGLRGAVLPLVRDRIDTQVARMGALDAVRRLVDDGGAERSRVLDEYAGMIDAGFAVYNAVVPENGTIAIDARTLTTIGRAREYLSREDALLTGALAAGRFGAFERVQFTQLAGAQRTLYSDTSPNLRSADLARYRELVASPQFGQLRALEDKVIRPPDPIPAGGTDGTGGTGGAKTGQGAGAGAPRTEPGAQATALPVDPATWRATADAANGKLFDFENEVLAGVTERANGIALGVFVRLGVAGGLGLIAVIVSAYIAFRNARRLVRECRTLAGRVVHFTQQRLPELAQQVRDGEPTDPLEADDLPEYDYRINEIRQISDSFSRAREAVLVAAAGEVAAREGLSEVFVNLARRNQALVHRQLSLLDTMERRTEEPSELADLFRLDHLATRMRRHAEGLVILAGKSAGRAWRRPVPLVDVVRGAVAEVEDYPRVRVEPLPRKALLGAAVADVIHLVAEIVENATAYSPPNSPVQISGHPVASGFAIEIEDRGLGMSEDALVTANARLADPPEFDPSDSAQLGLFVVARLARRHDIKVTLRPSPYGGTTAIALLPGALIVEPDEPEPIARRSAGTGPMRALPESAEAVAPVQNGVVRLVAEPQDPGPVPALEQAPASPPPPLVRRPRPAAPPPSAPTPEPRPAQPLSPAPVEAPAAEPSPSPARPPQPVADGDLPKRRRQQHLAPQLRERVDADLAAAAEPDELERSPEAMRSMMAAMQRGWQRGREAAGPAGSGQNNADQEDQSP</sequence>
<dbReference type="EMBL" id="JAGEOJ010000010">
    <property type="protein sequence ID" value="MBO2450369.1"/>
    <property type="molecule type" value="Genomic_DNA"/>
</dbReference>
<evidence type="ECO:0000256" key="2">
    <source>
        <dbReference type="ARBA" id="ARBA00012438"/>
    </source>
</evidence>
<keyword evidence="5" id="KW-0418">Kinase</keyword>
<dbReference type="Pfam" id="PF02518">
    <property type="entry name" value="HATPase_c"/>
    <property type="match status" value="1"/>
</dbReference>
<proteinExistence type="predicted"/>
<evidence type="ECO:0000256" key="6">
    <source>
        <dbReference type="SAM" id="MobiDB-lite"/>
    </source>
</evidence>
<dbReference type="InterPro" id="IPR036890">
    <property type="entry name" value="HATPase_C_sf"/>
</dbReference>
<keyword evidence="4" id="KW-0808">Transferase</keyword>
<gene>
    <name evidence="8" type="ORF">J4573_24925</name>
</gene>
<protein>
    <recommendedName>
        <fullName evidence="2">histidine kinase</fullName>
        <ecNumber evidence="2">2.7.13.3</ecNumber>
    </recommendedName>
</protein>
<feature type="compositionally biased region" description="Pro residues" evidence="6">
    <location>
        <begin position="760"/>
        <end position="771"/>
    </location>
</feature>
<evidence type="ECO:0000256" key="4">
    <source>
        <dbReference type="ARBA" id="ARBA00022679"/>
    </source>
</evidence>
<evidence type="ECO:0000256" key="5">
    <source>
        <dbReference type="ARBA" id="ARBA00022777"/>
    </source>
</evidence>
<evidence type="ECO:0000256" key="1">
    <source>
        <dbReference type="ARBA" id="ARBA00000085"/>
    </source>
</evidence>
<dbReference type="InterPro" id="IPR013587">
    <property type="entry name" value="Nitrate/nitrite_sensing"/>
</dbReference>
<dbReference type="InterPro" id="IPR050428">
    <property type="entry name" value="TCS_sensor_his_kinase"/>
</dbReference>
<feature type="region of interest" description="Disordered" evidence="6">
    <location>
        <begin position="704"/>
        <end position="849"/>
    </location>
</feature>
<dbReference type="Proteomes" id="UP000669179">
    <property type="component" value="Unassembled WGS sequence"/>
</dbReference>
<dbReference type="PANTHER" id="PTHR45436:SF5">
    <property type="entry name" value="SENSOR HISTIDINE KINASE TRCS"/>
    <property type="match status" value="1"/>
</dbReference>
<dbReference type="Gene3D" id="3.30.565.10">
    <property type="entry name" value="Histidine kinase-like ATPase, C-terminal domain"/>
    <property type="match status" value="1"/>
</dbReference>
<feature type="compositionally biased region" description="Gly residues" evidence="6">
    <location>
        <begin position="269"/>
        <end position="287"/>
    </location>
</feature>
<comment type="catalytic activity">
    <reaction evidence="1">
        <text>ATP + protein L-histidine = ADP + protein N-phospho-L-histidine.</text>
        <dbReference type="EC" id="2.7.13.3"/>
    </reaction>
</comment>
<dbReference type="PROSITE" id="PS50906">
    <property type="entry name" value="NIT"/>
    <property type="match status" value="1"/>
</dbReference>
<dbReference type="InterPro" id="IPR010910">
    <property type="entry name" value="Nitrate/nitrite_sensing_bac"/>
</dbReference>
<evidence type="ECO:0000256" key="3">
    <source>
        <dbReference type="ARBA" id="ARBA00022553"/>
    </source>
</evidence>
<dbReference type="AlphaFoldDB" id="A0A939T647"/>
<keyword evidence="9" id="KW-1185">Reference proteome</keyword>
<evidence type="ECO:0000313" key="9">
    <source>
        <dbReference type="Proteomes" id="UP000669179"/>
    </source>
</evidence>
<dbReference type="PANTHER" id="PTHR45436">
    <property type="entry name" value="SENSOR HISTIDINE KINASE YKOH"/>
    <property type="match status" value="1"/>
</dbReference>
<dbReference type="SUPFAM" id="SSF55874">
    <property type="entry name" value="ATPase domain of HSP90 chaperone/DNA topoisomerase II/histidine kinase"/>
    <property type="match status" value="1"/>
</dbReference>
<evidence type="ECO:0000313" key="8">
    <source>
        <dbReference type="EMBL" id="MBO2450369.1"/>
    </source>
</evidence>
<dbReference type="Pfam" id="PF08376">
    <property type="entry name" value="NIT"/>
    <property type="match status" value="1"/>
</dbReference>
<feature type="region of interest" description="Disordered" evidence="6">
    <location>
        <begin position="259"/>
        <end position="296"/>
    </location>
</feature>
<reference evidence="8" key="1">
    <citation type="submission" date="2021-03" db="EMBL/GenBank/DDBJ databases">
        <authorList>
            <person name="Kanchanasin P."/>
            <person name="Saeng-In P."/>
            <person name="Phongsopitanun W."/>
            <person name="Yuki M."/>
            <person name="Kudo T."/>
            <person name="Ohkuma M."/>
            <person name="Tanasupawat S."/>
        </authorList>
    </citation>
    <scope>NUCLEOTIDE SEQUENCE</scope>
    <source>
        <strain evidence="8">GKU 128</strain>
    </source>
</reference>
<dbReference type="GO" id="GO:0000160">
    <property type="term" value="P:phosphorelay signal transduction system"/>
    <property type="evidence" value="ECO:0007669"/>
    <property type="project" value="TreeGrafter"/>
</dbReference>
<dbReference type="EC" id="2.7.13.3" evidence="2"/>